<reference evidence="1 2" key="1">
    <citation type="journal article" date="2018" name="IMA Fungus">
        <title>IMA Genome-F 9: Draft genome sequence of Annulohypoxylon stygium, Aspergillus mulundensis, Berkeleyomyces basicola (syn. Thielaviopsis basicola), Ceratocystis smalleyi, two Cercospora beticola strains, Coleophoma cylindrospora, Fusarium fracticaudum, Phialophora cf. hyalina, and Morchella septimelata.</title>
        <authorList>
            <person name="Wingfield B.D."/>
            <person name="Bills G.F."/>
            <person name="Dong Y."/>
            <person name="Huang W."/>
            <person name="Nel W.J."/>
            <person name="Swalarsk-Parry B.S."/>
            <person name="Vaghefi N."/>
            <person name="Wilken P.M."/>
            <person name="An Z."/>
            <person name="de Beer Z.W."/>
            <person name="De Vos L."/>
            <person name="Chen L."/>
            <person name="Duong T.A."/>
            <person name="Gao Y."/>
            <person name="Hammerbacher A."/>
            <person name="Kikkert J.R."/>
            <person name="Li Y."/>
            <person name="Li H."/>
            <person name="Li K."/>
            <person name="Li Q."/>
            <person name="Liu X."/>
            <person name="Ma X."/>
            <person name="Naidoo K."/>
            <person name="Pethybridge S.J."/>
            <person name="Sun J."/>
            <person name="Steenkamp E.T."/>
            <person name="van der Nest M.A."/>
            <person name="van Wyk S."/>
            <person name="Wingfield M.J."/>
            <person name="Xiong C."/>
            <person name="Yue Q."/>
            <person name="Zhang X."/>
        </authorList>
    </citation>
    <scope>NUCLEOTIDE SEQUENCE [LARGE SCALE GENOMIC DNA]</scope>
    <source>
        <strain evidence="1 2">DSM 5745</strain>
    </source>
</reference>
<dbReference type="AlphaFoldDB" id="A0A3D8SJU8"/>
<accession>A0A3D8SJU8</accession>
<name>A0A3D8SJU8_9EURO</name>
<dbReference type="GeneID" id="38113070"/>
<comment type="caution">
    <text evidence="1">The sequence shown here is derived from an EMBL/GenBank/DDBJ whole genome shotgun (WGS) entry which is preliminary data.</text>
</comment>
<organism evidence="1 2">
    <name type="scientific">Aspergillus mulundensis</name>
    <dbReference type="NCBI Taxonomy" id="1810919"/>
    <lineage>
        <taxon>Eukaryota</taxon>
        <taxon>Fungi</taxon>
        <taxon>Dikarya</taxon>
        <taxon>Ascomycota</taxon>
        <taxon>Pezizomycotina</taxon>
        <taxon>Eurotiomycetes</taxon>
        <taxon>Eurotiomycetidae</taxon>
        <taxon>Eurotiales</taxon>
        <taxon>Aspergillaceae</taxon>
        <taxon>Aspergillus</taxon>
        <taxon>Aspergillus subgen. Nidulantes</taxon>
    </lineage>
</organism>
<protein>
    <submittedName>
        <fullName evidence="1">Uncharacterized protein</fullName>
    </submittedName>
</protein>
<dbReference type="Proteomes" id="UP000256690">
    <property type="component" value="Unassembled WGS sequence"/>
</dbReference>
<gene>
    <name evidence="1" type="ORF">DSM5745_02700</name>
</gene>
<dbReference type="RefSeq" id="XP_026605582.1">
    <property type="nucleotide sequence ID" value="XM_026744716.1"/>
</dbReference>
<evidence type="ECO:0000313" key="1">
    <source>
        <dbReference type="EMBL" id="RDW86058.1"/>
    </source>
</evidence>
<keyword evidence="2" id="KW-1185">Reference proteome</keyword>
<sequence length="111" mass="11895">MSAERQDAPRGFLTRAKLTWKTPAANQTALRGNVAPGRGFPCVLLVCLLGLLGADTLDPIQEEGASMLRAEVSDALEQSRRVQGKQHAIGDPLSGEILSLNASVMYIPPRL</sequence>
<proteinExistence type="predicted"/>
<evidence type="ECO:0000313" key="2">
    <source>
        <dbReference type="Proteomes" id="UP000256690"/>
    </source>
</evidence>
<dbReference type="EMBL" id="PVWQ01000003">
    <property type="protein sequence ID" value="RDW86058.1"/>
    <property type="molecule type" value="Genomic_DNA"/>
</dbReference>